<dbReference type="Pfam" id="PF02518">
    <property type="entry name" value="HATPase_c"/>
    <property type="match status" value="1"/>
</dbReference>
<keyword evidence="15" id="KW-1185">Reference proteome</keyword>
<dbReference type="InterPro" id="IPR035965">
    <property type="entry name" value="PAS-like_dom_sf"/>
</dbReference>
<evidence type="ECO:0000256" key="2">
    <source>
        <dbReference type="ARBA" id="ARBA00006402"/>
    </source>
</evidence>
<dbReference type="InterPro" id="IPR003661">
    <property type="entry name" value="HisK_dim/P_dom"/>
</dbReference>
<feature type="domain" description="Response regulatory" evidence="12">
    <location>
        <begin position="751"/>
        <end position="867"/>
    </location>
</feature>
<evidence type="ECO:0000259" key="13">
    <source>
        <dbReference type="PROSITE" id="PS50113"/>
    </source>
</evidence>
<evidence type="ECO:0000256" key="1">
    <source>
        <dbReference type="ARBA" id="ARBA00000085"/>
    </source>
</evidence>
<dbReference type="SUPFAM" id="SSF55785">
    <property type="entry name" value="PYP-like sensor domain (PAS domain)"/>
    <property type="match status" value="1"/>
</dbReference>
<dbReference type="InterPro" id="IPR013656">
    <property type="entry name" value="PAS_4"/>
</dbReference>
<comment type="caution">
    <text evidence="14">The sequence shown here is derived from an EMBL/GenBank/DDBJ whole genome shotgun (WGS) entry which is preliminary data.</text>
</comment>
<dbReference type="InterPro" id="IPR000700">
    <property type="entry name" value="PAS-assoc_C"/>
</dbReference>
<dbReference type="PRINTS" id="PR00344">
    <property type="entry name" value="BCTRLSENSOR"/>
</dbReference>
<feature type="coiled-coil region" evidence="9">
    <location>
        <begin position="464"/>
        <end position="491"/>
    </location>
</feature>
<dbReference type="InterPro" id="IPR011006">
    <property type="entry name" value="CheY-like_superfamily"/>
</dbReference>
<dbReference type="Pfam" id="PF00072">
    <property type="entry name" value="Response_reg"/>
    <property type="match status" value="2"/>
</dbReference>
<dbReference type="SMART" id="SM00448">
    <property type="entry name" value="REC"/>
    <property type="match status" value="2"/>
</dbReference>
<dbReference type="Gene3D" id="3.30.450.40">
    <property type="match status" value="1"/>
</dbReference>
<evidence type="ECO:0000256" key="3">
    <source>
        <dbReference type="ARBA" id="ARBA00012438"/>
    </source>
</evidence>
<evidence type="ECO:0000313" key="15">
    <source>
        <dbReference type="Proteomes" id="UP001301728"/>
    </source>
</evidence>
<evidence type="ECO:0000256" key="8">
    <source>
        <dbReference type="PROSITE-ProRule" id="PRU00169"/>
    </source>
</evidence>
<reference evidence="14 15" key="1">
    <citation type="submission" date="2023-12" db="EMBL/GenBank/DDBJ databases">
        <title>Baltic Sea Cyanobacteria.</title>
        <authorList>
            <person name="Delbaje E."/>
            <person name="Fewer D.P."/>
            <person name="Shishido T.K."/>
        </authorList>
    </citation>
    <scope>NUCLEOTIDE SEQUENCE [LARGE SCALE GENOMIC DNA]</scope>
    <source>
        <strain evidence="14 15">CCNP 1315</strain>
    </source>
</reference>
<dbReference type="EC" id="2.7.13.3" evidence="3"/>
<dbReference type="CDD" id="cd16922">
    <property type="entry name" value="HATPase_EvgS-ArcB-TorS-like"/>
    <property type="match status" value="1"/>
</dbReference>
<dbReference type="CDD" id="cd00156">
    <property type="entry name" value="REC"/>
    <property type="match status" value="1"/>
</dbReference>
<gene>
    <name evidence="14" type="ORF">VB854_19855</name>
</gene>
<comment type="similarity">
    <text evidence="2">In the N-terminal section; belongs to the phytochrome family.</text>
</comment>
<dbReference type="InterPro" id="IPR029016">
    <property type="entry name" value="GAF-like_dom_sf"/>
</dbReference>
<dbReference type="CDD" id="cd00082">
    <property type="entry name" value="HisKA"/>
    <property type="match status" value="1"/>
</dbReference>
<dbReference type="SUPFAM" id="SSF52172">
    <property type="entry name" value="CheY-like"/>
    <property type="match status" value="2"/>
</dbReference>
<evidence type="ECO:0000256" key="5">
    <source>
        <dbReference type="ARBA" id="ARBA00022679"/>
    </source>
</evidence>
<evidence type="ECO:0000259" key="12">
    <source>
        <dbReference type="PROSITE" id="PS50110"/>
    </source>
</evidence>
<keyword evidence="7" id="KW-0902">Two-component regulatory system</keyword>
<proteinExistence type="inferred from homology"/>
<comment type="catalytic activity">
    <reaction evidence="1">
        <text>ATP + protein L-histidine = ADP + protein N-phospho-L-histidine.</text>
        <dbReference type="EC" id="2.7.13.3"/>
    </reaction>
</comment>
<feature type="modified residue" description="4-aspartylphosphate" evidence="8">
    <location>
        <position position="800"/>
    </location>
</feature>
<evidence type="ECO:0000313" key="14">
    <source>
        <dbReference type="EMBL" id="MEA5521199.1"/>
    </source>
</evidence>
<dbReference type="PROSITE" id="PS50046">
    <property type="entry name" value="PHYTOCHROME_2"/>
    <property type="match status" value="1"/>
</dbReference>
<dbReference type="RefSeq" id="WP_323274351.1">
    <property type="nucleotide sequence ID" value="NZ_JAYGHT010000130.1"/>
</dbReference>
<dbReference type="PROSITE" id="PS50113">
    <property type="entry name" value="PAC"/>
    <property type="match status" value="1"/>
</dbReference>
<dbReference type="PROSITE" id="PS50110">
    <property type="entry name" value="RESPONSE_REGULATORY"/>
    <property type="match status" value="2"/>
</dbReference>
<keyword evidence="6" id="KW-0418">Kinase</keyword>
<dbReference type="EMBL" id="JAYGHT010000130">
    <property type="protein sequence ID" value="MEA5521199.1"/>
    <property type="molecule type" value="Genomic_DNA"/>
</dbReference>
<dbReference type="SMART" id="SM00387">
    <property type="entry name" value="HATPase_c"/>
    <property type="match status" value="1"/>
</dbReference>
<dbReference type="InterPro" id="IPR016132">
    <property type="entry name" value="Phyto_chromo_attachment"/>
</dbReference>
<protein>
    <recommendedName>
        <fullName evidence="3">histidine kinase</fullName>
        <ecNumber evidence="3">2.7.13.3</ecNumber>
    </recommendedName>
</protein>
<keyword evidence="4 8" id="KW-0597">Phosphoprotein</keyword>
<dbReference type="CDD" id="cd00130">
    <property type="entry name" value="PAS"/>
    <property type="match status" value="1"/>
</dbReference>
<dbReference type="PANTHER" id="PTHR43047:SF63">
    <property type="entry name" value="HISTIDINE KINASE"/>
    <property type="match status" value="1"/>
</dbReference>
<dbReference type="PANTHER" id="PTHR43047">
    <property type="entry name" value="TWO-COMPONENT HISTIDINE PROTEIN KINASE"/>
    <property type="match status" value="1"/>
</dbReference>
<evidence type="ECO:0000256" key="6">
    <source>
        <dbReference type="ARBA" id="ARBA00022777"/>
    </source>
</evidence>
<feature type="domain" description="PAC" evidence="13">
    <location>
        <begin position="421"/>
        <end position="473"/>
    </location>
</feature>
<evidence type="ECO:0000256" key="7">
    <source>
        <dbReference type="ARBA" id="ARBA00023012"/>
    </source>
</evidence>
<dbReference type="Gene3D" id="3.30.565.10">
    <property type="entry name" value="Histidine kinase-like ATPase, C-terminal domain"/>
    <property type="match status" value="1"/>
</dbReference>
<feature type="domain" description="Phytochrome chromophore attachment site" evidence="10">
    <location>
        <begin position="159"/>
        <end position="309"/>
    </location>
</feature>
<keyword evidence="5" id="KW-0808">Transferase</keyword>
<dbReference type="SUPFAM" id="SSF47384">
    <property type="entry name" value="Homodimeric domain of signal transducing histidine kinase"/>
    <property type="match status" value="1"/>
</dbReference>
<keyword evidence="9" id="KW-0175">Coiled coil</keyword>
<accession>A0ABU5U1X4</accession>
<feature type="modified residue" description="4-aspartylphosphate" evidence="8">
    <location>
        <position position="61"/>
    </location>
</feature>
<dbReference type="InterPro" id="IPR036890">
    <property type="entry name" value="HATPase_C_sf"/>
</dbReference>
<dbReference type="InterPro" id="IPR003018">
    <property type="entry name" value="GAF"/>
</dbReference>
<evidence type="ECO:0000259" key="10">
    <source>
        <dbReference type="PROSITE" id="PS50046"/>
    </source>
</evidence>
<dbReference type="SMART" id="SM00388">
    <property type="entry name" value="HisKA"/>
    <property type="match status" value="1"/>
</dbReference>
<sequence length="873" mass="99743">MTRVDHKRIILIIEDSLTDQEMYRRYLTKDSRYNYQIIGVETGEEGLECLSEIAPDLILMDFILPDMDGLELIEILRQEISLDIPVIMLTGQGDVQVAVQAMKSGFQDYLVKGNVTPESLLKTVDTVFERVKLLKQIERNQQQRRLVSTIALRIRQSLNLEEILQASVNEVRSFLNCDRVVVYQFKSHLEGRVISESVGEGWPKTINISSQDMCCNIPTNRTQLWEKSHANNDIYQAEYSDCHIQMLERFQIKANLIFPIIIERKENKGVRKYNIKPSQLWGLLIAHQCDDFRQWEKSELELLEELSVQIAISIQQAQLYQNLKQLNHKLENKVQERTAKLKESEQKFRAIFNNSFQLTGLLAIDGIVLELNQTALNWENVSREEILNRPFWEIPTCQRASTQTQANIQESISRAAQGEFLRYEIDTFDAQGNTLTLDFSLRPLLDEAGKVIFLIPEARDITERKKAEEILRKANIELERTTRLKDEFLANMSHELRTPLNAILGLSEALEQGIFGMLNSQQSNSISTVRKSGTHLLDLINDILDLSKIESGKFKLNLEQVNLKALCNSSLDCVRPLAFKKNIKLNSQITQDVTEIEADERHLRQVLVNLLGNAVKFTPEQGEVTLIVSVNFAESTISFKVSDTGIGIAPEEQEKIFKPFVQIDSRLSKSYPGTGLGLALVKHITEIHKGQVHLQSELGQGSLFTVTLPFKNYWKDNAEKEVIFPENYDQDFNDKPSKNITEHHQKPTKPLILIADHNEANVDSIIDYFELKGYQLIVAKNGLEAIQIAKQQQPQLILMDIKMPEMDGLEAIRRIRSEPDTALIKILALTAFAMPEDREKCLQSGSTDYLAKPFSLKNLSNKIEQLLSQESLK</sequence>
<feature type="domain" description="Response regulatory" evidence="12">
    <location>
        <begin position="9"/>
        <end position="127"/>
    </location>
</feature>
<dbReference type="SMART" id="SM00065">
    <property type="entry name" value="GAF"/>
    <property type="match status" value="1"/>
</dbReference>
<feature type="domain" description="Histidine kinase" evidence="11">
    <location>
        <begin position="491"/>
        <end position="712"/>
    </location>
</feature>
<dbReference type="Gene3D" id="1.10.287.130">
    <property type="match status" value="1"/>
</dbReference>
<dbReference type="Pfam" id="PF01590">
    <property type="entry name" value="GAF"/>
    <property type="match status" value="1"/>
</dbReference>
<dbReference type="Gene3D" id="3.40.50.2300">
    <property type="match status" value="2"/>
</dbReference>
<dbReference type="Pfam" id="PF08448">
    <property type="entry name" value="PAS_4"/>
    <property type="match status" value="1"/>
</dbReference>
<dbReference type="SUPFAM" id="SSF55781">
    <property type="entry name" value="GAF domain-like"/>
    <property type="match status" value="1"/>
</dbReference>
<evidence type="ECO:0000259" key="11">
    <source>
        <dbReference type="PROSITE" id="PS50109"/>
    </source>
</evidence>
<dbReference type="Gene3D" id="3.30.450.20">
    <property type="entry name" value="PAS domain"/>
    <property type="match status" value="1"/>
</dbReference>
<dbReference type="SUPFAM" id="SSF55874">
    <property type="entry name" value="ATPase domain of HSP90 chaperone/DNA topoisomerase II/histidine kinase"/>
    <property type="match status" value="1"/>
</dbReference>
<dbReference type="InterPro" id="IPR036097">
    <property type="entry name" value="HisK_dim/P_sf"/>
</dbReference>
<dbReference type="InterPro" id="IPR003594">
    <property type="entry name" value="HATPase_dom"/>
</dbReference>
<dbReference type="InterPro" id="IPR001789">
    <property type="entry name" value="Sig_transdc_resp-reg_receiver"/>
</dbReference>
<dbReference type="Proteomes" id="UP001301728">
    <property type="component" value="Unassembled WGS sequence"/>
</dbReference>
<organism evidence="14 15">
    <name type="scientific">Limnoraphis robusta CCNP1315</name>
    <dbReference type="NCBI Taxonomy" id="3110306"/>
    <lineage>
        <taxon>Bacteria</taxon>
        <taxon>Bacillati</taxon>
        <taxon>Cyanobacteriota</taxon>
        <taxon>Cyanophyceae</taxon>
        <taxon>Oscillatoriophycideae</taxon>
        <taxon>Oscillatoriales</taxon>
        <taxon>Sirenicapillariaceae</taxon>
        <taxon>Limnoraphis</taxon>
    </lineage>
</organism>
<dbReference type="InterPro" id="IPR004358">
    <property type="entry name" value="Sig_transdc_His_kin-like_C"/>
</dbReference>
<dbReference type="SMART" id="SM00091">
    <property type="entry name" value="PAS"/>
    <property type="match status" value="1"/>
</dbReference>
<name>A0ABU5U1X4_9CYAN</name>
<dbReference type="InterPro" id="IPR000014">
    <property type="entry name" value="PAS"/>
</dbReference>
<dbReference type="NCBIfam" id="TIGR00229">
    <property type="entry name" value="sensory_box"/>
    <property type="match status" value="1"/>
</dbReference>
<evidence type="ECO:0000256" key="9">
    <source>
        <dbReference type="SAM" id="Coils"/>
    </source>
</evidence>
<feature type="coiled-coil region" evidence="9">
    <location>
        <begin position="316"/>
        <end position="347"/>
    </location>
</feature>
<dbReference type="PROSITE" id="PS50109">
    <property type="entry name" value="HIS_KIN"/>
    <property type="match status" value="1"/>
</dbReference>
<dbReference type="InterPro" id="IPR005467">
    <property type="entry name" value="His_kinase_dom"/>
</dbReference>
<evidence type="ECO:0000256" key="4">
    <source>
        <dbReference type="ARBA" id="ARBA00022553"/>
    </source>
</evidence>
<dbReference type="Pfam" id="PF00512">
    <property type="entry name" value="HisKA"/>
    <property type="match status" value="1"/>
</dbReference>